<reference evidence="11" key="1">
    <citation type="submission" date="2018-12" db="EMBL/GenBank/DDBJ databases">
        <title>Complete genome sequencing of Jeotgalibaca sp. H21T32.</title>
        <authorList>
            <person name="Bae J.-W."/>
            <person name="Lee S.-Y."/>
        </authorList>
    </citation>
    <scope>NUCLEOTIDE SEQUENCE [LARGE SCALE GENOMIC DNA]</scope>
    <source>
        <strain evidence="11">H21T32</strain>
    </source>
</reference>
<sequence length="470" mass="51596">MKIAVVGCTHAGTSAVKTILSENPTAEVTVYERNDNVSFLSCGIALYVGGVVKDPAGLFYSNPDELKSMGADVRMEHNVTNIDVNKKTLSVENLKTGEFFDDSYDKLVLTTGSWPIIPPIPGIESKNVVLCKNYNQAKEIIARKTDKKKITVVGGGYIGIELVEAFANDNKEVTLVDGLDRVLNKYLDHEFTSVLEEEIKNHNVKIQLNEMVQGFTDNEAGDMTTVVTSGGEYESELVILCVGFKPSTELVKDQVDMMPNGAIIVDDYMRTSAPDVFAAGDSCAVNYNPTGGHAYIPLATNAVRMGFLVGKNIDGPKVKYRGTQSTSGLHLFGFNIGSTGVTDSSAKAFGLETSSVLFEDFYRPEFMPTNEKILMKLVYEKDTLRIVGGQVMSKYDVTQSANTLSLAIQARMTIEDLALVDFFFQPHFDRPWNYLNLVAQKALEQENMISKVDVESFDAAAEHAEKTVSE</sequence>
<keyword evidence="7" id="KW-0676">Redox-active center</keyword>
<evidence type="ECO:0000256" key="3">
    <source>
        <dbReference type="ARBA" id="ARBA00022630"/>
    </source>
</evidence>
<keyword evidence="11" id="KW-1185">Reference proteome</keyword>
<dbReference type="Gene3D" id="3.30.390.30">
    <property type="match status" value="1"/>
</dbReference>
<comment type="cofactor">
    <cofactor evidence="1">
        <name>FAD</name>
        <dbReference type="ChEBI" id="CHEBI:57692"/>
    </cofactor>
</comment>
<feature type="domain" description="Pyridine nucleotide-disulphide oxidoreductase dimerisation" evidence="8">
    <location>
        <begin position="332"/>
        <end position="429"/>
    </location>
</feature>
<dbReference type="OrthoDB" id="9802028at2"/>
<evidence type="ECO:0000313" key="10">
    <source>
        <dbReference type="EMBL" id="AZP05058.1"/>
    </source>
</evidence>
<evidence type="ECO:0000256" key="4">
    <source>
        <dbReference type="ARBA" id="ARBA00022827"/>
    </source>
</evidence>
<protein>
    <submittedName>
        <fullName evidence="10">NADH oxidase</fullName>
    </submittedName>
</protein>
<keyword evidence="3" id="KW-0285">Flavoprotein</keyword>
<accession>A0A3S9HCG2</accession>
<dbReference type="InterPro" id="IPR016156">
    <property type="entry name" value="FAD/NAD-linked_Rdtase_dimer_sf"/>
</dbReference>
<dbReference type="RefSeq" id="WP_126111073.1">
    <property type="nucleotide sequence ID" value="NZ_CP034465.1"/>
</dbReference>
<evidence type="ECO:0000256" key="1">
    <source>
        <dbReference type="ARBA" id="ARBA00001974"/>
    </source>
</evidence>
<dbReference type="InterPro" id="IPR004099">
    <property type="entry name" value="Pyr_nucl-diS_OxRdtase_dimer"/>
</dbReference>
<dbReference type="PRINTS" id="PR00368">
    <property type="entry name" value="FADPNR"/>
</dbReference>
<dbReference type="InterPro" id="IPR023753">
    <property type="entry name" value="FAD/NAD-binding_dom"/>
</dbReference>
<feature type="domain" description="FAD/NAD(P)-binding" evidence="9">
    <location>
        <begin position="1"/>
        <end position="306"/>
    </location>
</feature>
<name>A0A3S9HCG2_9LACT</name>
<evidence type="ECO:0000313" key="11">
    <source>
        <dbReference type="Proteomes" id="UP000273326"/>
    </source>
</evidence>
<keyword evidence="5" id="KW-0560">Oxidoreductase</keyword>
<dbReference type="Pfam" id="PF02852">
    <property type="entry name" value="Pyr_redox_dim"/>
    <property type="match status" value="1"/>
</dbReference>
<evidence type="ECO:0000259" key="9">
    <source>
        <dbReference type="Pfam" id="PF07992"/>
    </source>
</evidence>
<dbReference type="SUPFAM" id="SSF51905">
    <property type="entry name" value="FAD/NAD(P)-binding domain"/>
    <property type="match status" value="1"/>
</dbReference>
<keyword evidence="6" id="KW-0558">Oxidation</keyword>
<dbReference type="GO" id="GO:0016491">
    <property type="term" value="F:oxidoreductase activity"/>
    <property type="evidence" value="ECO:0007669"/>
    <property type="project" value="UniProtKB-KW"/>
</dbReference>
<dbReference type="Gene3D" id="3.50.50.60">
    <property type="entry name" value="FAD/NAD(P)-binding domain"/>
    <property type="match status" value="2"/>
</dbReference>
<proteinExistence type="inferred from homology"/>
<keyword evidence="4" id="KW-0274">FAD</keyword>
<dbReference type="PANTHER" id="PTHR43429:SF1">
    <property type="entry name" value="NAD(P)H SULFUR OXIDOREDUCTASE (COA-DEPENDENT)"/>
    <property type="match status" value="1"/>
</dbReference>
<dbReference type="PRINTS" id="PR00411">
    <property type="entry name" value="PNDRDTASEI"/>
</dbReference>
<evidence type="ECO:0000256" key="6">
    <source>
        <dbReference type="ARBA" id="ARBA00023097"/>
    </source>
</evidence>
<dbReference type="AlphaFoldDB" id="A0A3S9HCG2"/>
<evidence type="ECO:0000256" key="5">
    <source>
        <dbReference type="ARBA" id="ARBA00023002"/>
    </source>
</evidence>
<evidence type="ECO:0000256" key="2">
    <source>
        <dbReference type="ARBA" id="ARBA00009130"/>
    </source>
</evidence>
<comment type="similarity">
    <text evidence="2">Belongs to the class-III pyridine nucleotide-disulfide oxidoreductase family.</text>
</comment>
<dbReference type="PANTHER" id="PTHR43429">
    <property type="entry name" value="PYRIDINE NUCLEOTIDE-DISULFIDE OXIDOREDUCTASE DOMAIN-CONTAINING"/>
    <property type="match status" value="1"/>
</dbReference>
<gene>
    <name evidence="10" type="ORF">EJN90_10650</name>
</gene>
<dbReference type="Pfam" id="PF07992">
    <property type="entry name" value="Pyr_redox_2"/>
    <property type="match status" value="1"/>
</dbReference>
<dbReference type="InterPro" id="IPR050260">
    <property type="entry name" value="FAD-bd_OxRdtase"/>
</dbReference>
<dbReference type="EMBL" id="CP034465">
    <property type="protein sequence ID" value="AZP05058.1"/>
    <property type="molecule type" value="Genomic_DNA"/>
</dbReference>
<dbReference type="KEGG" id="jeh:EJN90_10650"/>
<dbReference type="Proteomes" id="UP000273326">
    <property type="component" value="Chromosome"/>
</dbReference>
<evidence type="ECO:0000259" key="8">
    <source>
        <dbReference type="Pfam" id="PF02852"/>
    </source>
</evidence>
<organism evidence="10 11">
    <name type="scientific">Jeotgalibaca ciconiae</name>
    <dbReference type="NCBI Taxonomy" id="2496265"/>
    <lineage>
        <taxon>Bacteria</taxon>
        <taxon>Bacillati</taxon>
        <taxon>Bacillota</taxon>
        <taxon>Bacilli</taxon>
        <taxon>Lactobacillales</taxon>
        <taxon>Carnobacteriaceae</taxon>
        <taxon>Jeotgalibaca</taxon>
    </lineage>
</organism>
<dbReference type="SUPFAM" id="SSF55424">
    <property type="entry name" value="FAD/NAD-linked reductases, dimerisation (C-terminal) domain"/>
    <property type="match status" value="1"/>
</dbReference>
<evidence type="ECO:0000256" key="7">
    <source>
        <dbReference type="ARBA" id="ARBA00023284"/>
    </source>
</evidence>
<dbReference type="InterPro" id="IPR036188">
    <property type="entry name" value="FAD/NAD-bd_sf"/>
</dbReference>